<protein>
    <submittedName>
        <fullName evidence="4">Diaminopropionate ammonia-lyase</fullName>
        <ecNumber evidence="4">4.3.1.15</ecNumber>
    </submittedName>
</protein>
<dbReference type="EC" id="4.3.1.15" evidence="4"/>
<dbReference type="PATRIC" id="fig|1225176.3.peg.1608"/>
<dbReference type="GO" id="GO:0008838">
    <property type="term" value="F:diaminopropionate ammonia-lyase activity"/>
    <property type="evidence" value="ECO:0007669"/>
    <property type="project" value="UniProtKB-EC"/>
</dbReference>
<dbReference type="Pfam" id="PF00291">
    <property type="entry name" value="PALP"/>
    <property type="match status" value="1"/>
</dbReference>
<feature type="domain" description="Tryptophan synthase beta chain-like PALP" evidence="3">
    <location>
        <begin position="45"/>
        <end position="336"/>
    </location>
</feature>
<reference evidence="4 5" key="1">
    <citation type="journal article" date="2012" name="J. Bacteriol.">
        <title>Draft Genome Sequence of Cecembia lonarensis Strain LW9T, Isolated from Lonar Lake, a Haloalkaline Lake in India.</title>
        <authorList>
            <person name="Shivaji S."/>
            <person name="Ara S."/>
            <person name="Singh A."/>
            <person name="Pinnaka A.K."/>
        </authorList>
    </citation>
    <scope>NUCLEOTIDE SEQUENCE [LARGE SCALE GENOMIC DNA]</scope>
    <source>
        <strain evidence="4 5">LW9</strain>
    </source>
</reference>
<dbReference type="InterPro" id="IPR001926">
    <property type="entry name" value="TrpB-like_PALP"/>
</dbReference>
<dbReference type="NCBIfam" id="NF006058">
    <property type="entry name" value="PRK08206.1"/>
    <property type="match status" value="1"/>
</dbReference>
<gene>
    <name evidence="4" type="primary">dpaL</name>
    <name evidence="4" type="ORF">B879_01511</name>
</gene>
<keyword evidence="4" id="KW-0456">Lyase</keyword>
<evidence type="ECO:0000313" key="4">
    <source>
        <dbReference type="EMBL" id="EKB49847.1"/>
    </source>
</evidence>
<sequence>MIFFSHMDQLPFHIQEPSFQLPNNLTVSILKNKNALPFHQGLAAYCPTPLISLGALAKAIGLGAIYIKDESYRFDLNAFKGLGASFAIGQLLEKKPEIEIFCTATDGNHGRAVAWAAKAAGKKSVVFVPADTSLNRIKAIEKEGATVVQLNKNYDDTCAHAERISKINQWELVQDTAWKGYEEIPADIMAGYLTHFKELEDSLHGVARPDVDLVFLQVGVGSWAASAAFYYLQRYGKESPLLITVEPDGSAGFFDSLKNGERVSPESSSHTIMGGLSCGIPSLSGWEMLKNAVTAAIRIPDEEAKRAMRQLYVPLGNDQRVISGESGAAGLAGLLTILQDPAYAGIKEQLQIGPQTRILLFNTEGNTDEESFEQIIS</sequence>
<keyword evidence="2" id="KW-0663">Pyridoxal phosphate</keyword>
<dbReference type="InterPro" id="IPR036052">
    <property type="entry name" value="TrpB-like_PALP_sf"/>
</dbReference>
<evidence type="ECO:0000256" key="2">
    <source>
        <dbReference type="ARBA" id="ARBA00022898"/>
    </source>
</evidence>
<accession>K1LCA8</accession>
<keyword evidence="5" id="KW-1185">Reference proteome</keyword>
<dbReference type="EMBL" id="AMGM01000017">
    <property type="protein sequence ID" value="EKB49847.1"/>
    <property type="molecule type" value="Genomic_DNA"/>
</dbReference>
<dbReference type="PANTHER" id="PTHR42937:SF1">
    <property type="entry name" value="DIAMINOPROPIONATE AMMONIA-LYASE"/>
    <property type="match status" value="1"/>
</dbReference>
<dbReference type="Proteomes" id="UP000004478">
    <property type="component" value="Unassembled WGS sequence"/>
</dbReference>
<dbReference type="AlphaFoldDB" id="K1LCA8"/>
<comment type="cofactor">
    <cofactor evidence="1">
        <name>pyridoxal 5'-phosphate</name>
        <dbReference type="ChEBI" id="CHEBI:597326"/>
    </cofactor>
</comment>
<evidence type="ECO:0000256" key="1">
    <source>
        <dbReference type="ARBA" id="ARBA00001933"/>
    </source>
</evidence>
<comment type="caution">
    <text evidence="4">The sequence shown here is derived from an EMBL/GenBank/DDBJ whole genome shotgun (WGS) entry which is preliminary data.</text>
</comment>
<dbReference type="SUPFAM" id="SSF53686">
    <property type="entry name" value="Tryptophan synthase beta subunit-like PLP-dependent enzymes"/>
    <property type="match status" value="1"/>
</dbReference>
<evidence type="ECO:0000259" key="3">
    <source>
        <dbReference type="Pfam" id="PF00291"/>
    </source>
</evidence>
<dbReference type="PANTHER" id="PTHR42937">
    <property type="match status" value="1"/>
</dbReference>
<organism evidence="4 5">
    <name type="scientific">Cecembia lonarensis (strain CCUG 58316 / KCTC 22772 / LW9)</name>
    <dbReference type="NCBI Taxonomy" id="1225176"/>
    <lineage>
        <taxon>Bacteria</taxon>
        <taxon>Pseudomonadati</taxon>
        <taxon>Bacteroidota</taxon>
        <taxon>Cytophagia</taxon>
        <taxon>Cytophagales</taxon>
        <taxon>Cyclobacteriaceae</taxon>
        <taxon>Cecembia</taxon>
    </lineage>
</organism>
<name>K1LCA8_CECL9</name>
<evidence type="ECO:0000313" key="5">
    <source>
        <dbReference type="Proteomes" id="UP000004478"/>
    </source>
</evidence>
<dbReference type="Gene3D" id="3.40.50.1100">
    <property type="match status" value="2"/>
</dbReference>
<proteinExistence type="predicted"/>